<keyword evidence="3 7" id="KW-1133">Transmembrane helix</keyword>
<dbReference type="HAMAP" id="MF_02065">
    <property type="entry name" value="MltG"/>
    <property type="match status" value="1"/>
</dbReference>
<keyword evidence="9" id="KW-1185">Reference proteome</keyword>
<organism evidence="8 9">
    <name type="scientific">Pelobacter propionicus (strain DSM 2379 / NBRC 103807 / OttBd1)</name>
    <dbReference type="NCBI Taxonomy" id="338966"/>
    <lineage>
        <taxon>Bacteria</taxon>
        <taxon>Pseudomonadati</taxon>
        <taxon>Thermodesulfobacteriota</taxon>
        <taxon>Desulfuromonadia</taxon>
        <taxon>Desulfuromonadales</taxon>
        <taxon>Desulfuromonadaceae</taxon>
        <taxon>Pelobacter</taxon>
    </lineage>
</organism>
<dbReference type="eggNOG" id="COG1559">
    <property type="taxonomic scope" value="Bacteria"/>
</dbReference>
<evidence type="ECO:0000256" key="3">
    <source>
        <dbReference type="ARBA" id="ARBA00022989"/>
    </source>
</evidence>
<keyword evidence="4 7" id="KW-0472">Membrane</keyword>
<gene>
    <name evidence="7" type="primary">mltG</name>
    <name evidence="8" type="ordered locus">Ppro_1090</name>
</gene>
<comment type="subcellular location">
    <subcellularLocation>
        <location evidence="7">Cell inner membrane</location>
        <topology evidence="7">Single-pass membrane protein</topology>
    </subcellularLocation>
</comment>
<dbReference type="AlphaFoldDB" id="A1AMZ5"/>
<reference evidence="8 9" key="1">
    <citation type="submission" date="2006-10" db="EMBL/GenBank/DDBJ databases">
        <title>Complete sequence of chromosome of Pelobacter propionicus DSM 2379.</title>
        <authorList>
            <consortium name="US DOE Joint Genome Institute"/>
            <person name="Copeland A."/>
            <person name="Lucas S."/>
            <person name="Lapidus A."/>
            <person name="Barry K."/>
            <person name="Detter J.C."/>
            <person name="Glavina del Rio T."/>
            <person name="Hammon N."/>
            <person name="Israni S."/>
            <person name="Dalin E."/>
            <person name="Tice H."/>
            <person name="Pitluck S."/>
            <person name="Saunders E."/>
            <person name="Brettin T."/>
            <person name="Bruce D."/>
            <person name="Han C."/>
            <person name="Tapia R."/>
            <person name="Schmutz J."/>
            <person name="Larimer F."/>
            <person name="Land M."/>
            <person name="Hauser L."/>
            <person name="Kyrpides N."/>
            <person name="Kim E."/>
            <person name="Lovley D."/>
            <person name="Richardson P."/>
        </authorList>
    </citation>
    <scope>NUCLEOTIDE SEQUENCE [LARGE SCALE GENOMIC DNA]</scope>
    <source>
        <strain evidence="9">DSM 2379 / NBRC 103807 / OttBd1</strain>
    </source>
</reference>
<dbReference type="EMBL" id="CP000482">
    <property type="protein sequence ID" value="ABK98715.1"/>
    <property type="molecule type" value="Genomic_DNA"/>
</dbReference>
<protein>
    <recommendedName>
        <fullName evidence="7">Endolytic murein transglycosylase</fullName>
        <ecNumber evidence="7">4.2.2.29</ecNumber>
    </recommendedName>
    <alternativeName>
        <fullName evidence="7">Peptidoglycan lytic transglycosylase</fullName>
    </alternativeName>
    <alternativeName>
        <fullName evidence="7">Peptidoglycan polymerization terminase</fullName>
    </alternativeName>
</protein>
<name>A1AMZ5_PELPD</name>
<proteinExistence type="inferred from homology"/>
<dbReference type="Gene3D" id="3.30.1490.480">
    <property type="entry name" value="Endolytic murein transglycosylase"/>
    <property type="match status" value="1"/>
</dbReference>
<comment type="catalytic activity">
    <reaction evidence="7">
        <text>a peptidoglycan chain = a peptidoglycan chain with N-acetyl-1,6-anhydromuramyl-[peptide] at the reducing end + a peptidoglycan chain with N-acetylglucosamine at the non-reducing end.</text>
        <dbReference type="EC" id="4.2.2.29"/>
    </reaction>
</comment>
<sequence length="331" mass="36391">MIAPGRRTTRLIASLIGCCLLFLLAWYLVCLLIPVGRGRVVRVVSLPAGSGVAKLAQDLKQGGIIRSSWHFILVSRLRGQVQRLKAGEYRFNDAMTTTEILLKVVEGRVDFRRFTLPEGYSIYQAAELLERKGLLGRDDFLDACRDPLLLARLGIGTESVEGYLFPATYNLSRGESASQLVSRMTAQFEKNYAAMAGRAAGARSRHAVVTMASMIEKEAVSPIEKPLISSVFHNRLAMGMRLQSDPTAVYGVRAFGGTVSSADIRRPSPYNTYLNRGLPPGPIGNPGADALAAALHPAATPYLYFVARQDGTHHFSRTLDEHNRAVRRYLK</sequence>
<evidence type="ECO:0000313" key="9">
    <source>
        <dbReference type="Proteomes" id="UP000006732"/>
    </source>
</evidence>
<accession>A1AMZ5</accession>
<feature type="site" description="Important for catalytic activity" evidence="7">
    <location>
        <position position="218"/>
    </location>
</feature>
<dbReference type="GO" id="GO:0009252">
    <property type="term" value="P:peptidoglycan biosynthetic process"/>
    <property type="evidence" value="ECO:0007669"/>
    <property type="project" value="UniProtKB-UniRule"/>
</dbReference>
<evidence type="ECO:0000256" key="5">
    <source>
        <dbReference type="ARBA" id="ARBA00023239"/>
    </source>
</evidence>
<keyword evidence="2 7" id="KW-0812">Transmembrane</keyword>
<dbReference type="KEGG" id="ppd:Ppro_1090"/>
<keyword evidence="6 7" id="KW-0961">Cell wall biogenesis/degradation</keyword>
<dbReference type="InterPro" id="IPR003770">
    <property type="entry name" value="MLTG-like"/>
</dbReference>
<keyword evidence="5 7" id="KW-0456">Lyase</keyword>
<evidence type="ECO:0000256" key="6">
    <source>
        <dbReference type="ARBA" id="ARBA00023316"/>
    </source>
</evidence>
<dbReference type="Pfam" id="PF02618">
    <property type="entry name" value="YceG"/>
    <property type="match status" value="1"/>
</dbReference>
<dbReference type="GO" id="GO:0071555">
    <property type="term" value="P:cell wall organization"/>
    <property type="evidence" value="ECO:0007669"/>
    <property type="project" value="UniProtKB-KW"/>
</dbReference>
<comment type="function">
    <text evidence="7">Functions as a peptidoglycan terminase that cleaves nascent peptidoglycan strands endolytically to terminate their elongation.</text>
</comment>
<dbReference type="FunFam" id="3.30.160.60:FF:000242">
    <property type="entry name" value="Endolytic murein transglycosylase"/>
    <property type="match status" value="1"/>
</dbReference>
<evidence type="ECO:0000256" key="1">
    <source>
        <dbReference type="ARBA" id="ARBA00022475"/>
    </source>
</evidence>
<dbReference type="Gene3D" id="3.30.160.60">
    <property type="entry name" value="Classic Zinc Finger"/>
    <property type="match status" value="1"/>
</dbReference>
<keyword evidence="1 7" id="KW-1003">Cell membrane</keyword>
<feature type="transmembrane region" description="Helical" evidence="7">
    <location>
        <begin position="12"/>
        <end position="35"/>
    </location>
</feature>
<dbReference type="PANTHER" id="PTHR30518">
    <property type="entry name" value="ENDOLYTIC MUREIN TRANSGLYCOSYLASE"/>
    <property type="match status" value="1"/>
</dbReference>
<evidence type="ECO:0000313" key="8">
    <source>
        <dbReference type="EMBL" id="ABK98715.1"/>
    </source>
</evidence>
<evidence type="ECO:0000256" key="2">
    <source>
        <dbReference type="ARBA" id="ARBA00022692"/>
    </source>
</evidence>
<evidence type="ECO:0000256" key="7">
    <source>
        <dbReference type="HAMAP-Rule" id="MF_02065"/>
    </source>
</evidence>
<dbReference type="GO" id="GO:0008932">
    <property type="term" value="F:lytic endotransglycosylase activity"/>
    <property type="evidence" value="ECO:0007669"/>
    <property type="project" value="UniProtKB-UniRule"/>
</dbReference>
<dbReference type="HOGENOM" id="CLU_025574_2_0_7"/>
<dbReference type="GO" id="GO:0005886">
    <property type="term" value="C:plasma membrane"/>
    <property type="evidence" value="ECO:0007669"/>
    <property type="project" value="UniProtKB-SubCell"/>
</dbReference>
<dbReference type="STRING" id="338966.Ppro_1090"/>
<dbReference type="CDD" id="cd08010">
    <property type="entry name" value="MltG_like"/>
    <property type="match status" value="1"/>
</dbReference>
<dbReference type="PANTHER" id="PTHR30518:SF2">
    <property type="entry name" value="ENDOLYTIC MUREIN TRANSGLYCOSYLASE"/>
    <property type="match status" value="1"/>
</dbReference>
<comment type="similarity">
    <text evidence="7">Belongs to the transglycosylase MltG family.</text>
</comment>
<dbReference type="NCBIfam" id="TIGR00247">
    <property type="entry name" value="endolytic transglycosylase MltG"/>
    <property type="match status" value="1"/>
</dbReference>
<dbReference type="EC" id="4.2.2.29" evidence="7"/>
<dbReference type="Proteomes" id="UP000006732">
    <property type="component" value="Chromosome"/>
</dbReference>
<keyword evidence="7" id="KW-0997">Cell inner membrane</keyword>
<evidence type="ECO:0000256" key="4">
    <source>
        <dbReference type="ARBA" id="ARBA00023136"/>
    </source>
</evidence>